<keyword evidence="1" id="KW-1185">Reference proteome</keyword>
<dbReference type="AlphaFoldDB" id="A0A914V4G1"/>
<dbReference type="WBParaSite" id="PSAMB.scaffold15334size1609.g36466.t1">
    <property type="protein sequence ID" value="PSAMB.scaffold15334size1609.g36466.t1"/>
    <property type="gene ID" value="PSAMB.scaffold15334size1609.g36466"/>
</dbReference>
<evidence type="ECO:0000313" key="1">
    <source>
        <dbReference type="Proteomes" id="UP000887566"/>
    </source>
</evidence>
<sequence>MEMRQAVVIVIESQPPLPPRPSRHGRTRPIQFYRKILSRRIWRGLLATTQSVSFCPLLNGSGSVGRQRFIHLFLRLPLLFFVFHFYSSSSTRLRSNRSSLCDFTASFAVHMHMKTLSIGFDALNT</sequence>
<reference evidence="2" key="1">
    <citation type="submission" date="2022-11" db="UniProtKB">
        <authorList>
            <consortium name="WormBaseParasite"/>
        </authorList>
    </citation>
    <scope>IDENTIFICATION</scope>
</reference>
<accession>A0A914V4G1</accession>
<organism evidence="1 2">
    <name type="scientific">Plectus sambesii</name>
    <dbReference type="NCBI Taxonomy" id="2011161"/>
    <lineage>
        <taxon>Eukaryota</taxon>
        <taxon>Metazoa</taxon>
        <taxon>Ecdysozoa</taxon>
        <taxon>Nematoda</taxon>
        <taxon>Chromadorea</taxon>
        <taxon>Plectida</taxon>
        <taxon>Plectina</taxon>
        <taxon>Plectoidea</taxon>
        <taxon>Plectidae</taxon>
        <taxon>Plectus</taxon>
    </lineage>
</organism>
<protein>
    <submittedName>
        <fullName evidence="2">Uncharacterized protein</fullName>
    </submittedName>
</protein>
<proteinExistence type="predicted"/>
<evidence type="ECO:0000313" key="2">
    <source>
        <dbReference type="WBParaSite" id="PSAMB.scaffold15334size1609.g36466.t1"/>
    </source>
</evidence>
<name>A0A914V4G1_9BILA</name>
<dbReference type="Proteomes" id="UP000887566">
    <property type="component" value="Unplaced"/>
</dbReference>